<comment type="catalytic activity">
    <reaction evidence="8">
        <text>adenosine(58) in tRNA + S-adenosyl-L-methionine = N(1)-methyladenosine(58) in tRNA + S-adenosyl-L-homocysteine + H(+)</text>
        <dbReference type="Rhea" id="RHEA:43152"/>
        <dbReference type="Rhea" id="RHEA-COMP:10365"/>
        <dbReference type="Rhea" id="RHEA-COMP:10366"/>
        <dbReference type="ChEBI" id="CHEBI:15378"/>
        <dbReference type="ChEBI" id="CHEBI:57856"/>
        <dbReference type="ChEBI" id="CHEBI:59789"/>
        <dbReference type="ChEBI" id="CHEBI:74411"/>
        <dbReference type="ChEBI" id="CHEBI:74491"/>
        <dbReference type="EC" id="2.1.1.220"/>
    </reaction>
</comment>
<organism evidence="12 13">
    <name type="scientific">Panagrellus redivivus</name>
    <name type="common">Microworm</name>
    <dbReference type="NCBI Taxonomy" id="6233"/>
    <lineage>
        <taxon>Eukaryota</taxon>
        <taxon>Metazoa</taxon>
        <taxon>Ecdysozoa</taxon>
        <taxon>Nematoda</taxon>
        <taxon>Chromadorea</taxon>
        <taxon>Rhabditida</taxon>
        <taxon>Tylenchina</taxon>
        <taxon>Panagrolaimomorpha</taxon>
        <taxon>Panagrolaimoidea</taxon>
        <taxon>Panagrolaimidae</taxon>
        <taxon>Panagrellus</taxon>
    </lineage>
</organism>
<dbReference type="GO" id="GO:0160107">
    <property type="term" value="F:tRNA (adenine(58)-N1)-methyltransferase activity"/>
    <property type="evidence" value="ECO:0007669"/>
    <property type="project" value="UniProtKB-EC"/>
</dbReference>
<evidence type="ECO:0000256" key="8">
    <source>
        <dbReference type="PIRNR" id="PIRNR017269"/>
    </source>
</evidence>
<proteinExistence type="inferred from homology"/>
<comment type="subcellular location">
    <subcellularLocation>
        <location evidence="1 8">Nucleus</location>
    </subcellularLocation>
</comment>
<dbReference type="InterPro" id="IPR014816">
    <property type="entry name" value="tRNA_MeTrfase_Gcd14"/>
</dbReference>
<keyword evidence="3 8" id="KW-0808">Transferase</keyword>
<evidence type="ECO:0000256" key="2">
    <source>
        <dbReference type="ARBA" id="ARBA00022603"/>
    </source>
</evidence>
<dbReference type="Proteomes" id="UP000492821">
    <property type="component" value="Unassembled WGS sequence"/>
</dbReference>
<comment type="function">
    <text evidence="8">Catalytic subunit of tRNA (adenine-N(1)-)-methyltransferase, which catalyzes the formation of N(1)-methyladenine at position 58 (m1A58) in initiator methionyl-tRNA.</text>
</comment>
<dbReference type="SUPFAM" id="SSF53335">
    <property type="entry name" value="S-adenosyl-L-methionine-dependent methyltransferases"/>
    <property type="match status" value="1"/>
</dbReference>
<keyword evidence="6 8" id="KW-0539">Nucleus</keyword>
<evidence type="ECO:0000313" key="13">
    <source>
        <dbReference type="WBParaSite" id="Pan_g14132.t1"/>
    </source>
</evidence>
<feature type="region of interest" description="Disordered" evidence="10">
    <location>
        <begin position="258"/>
        <end position="306"/>
    </location>
</feature>
<dbReference type="InterPro" id="IPR029063">
    <property type="entry name" value="SAM-dependent_MTases_sf"/>
</dbReference>
<evidence type="ECO:0000256" key="9">
    <source>
        <dbReference type="PIRSR" id="PIRSR017269-1"/>
    </source>
</evidence>
<dbReference type="PIRSF" id="PIRSF017269">
    <property type="entry name" value="GCD14"/>
    <property type="match status" value="1"/>
</dbReference>
<evidence type="ECO:0000256" key="6">
    <source>
        <dbReference type="ARBA" id="ARBA00023242"/>
    </source>
</evidence>
<keyword evidence="12" id="KW-1185">Reference proteome</keyword>
<evidence type="ECO:0000256" key="1">
    <source>
        <dbReference type="ARBA" id="ARBA00004123"/>
    </source>
</evidence>
<evidence type="ECO:0000259" key="11">
    <source>
        <dbReference type="Pfam" id="PF08704"/>
    </source>
</evidence>
<feature type="domain" description="tRNA (adenine(58)-N(1))-methyltransferase catalytic subunit TRM61 C-terminal" evidence="11">
    <location>
        <begin position="78"/>
        <end position="315"/>
    </location>
</feature>
<dbReference type="PROSITE" id="PS51620">
    <property type="entry name" value="SAM_TRM61"/>
    <property type="match status" value="1"/>
</dbReference>
<dbReference type="EC" id="2.1.1.220" evidence="8"/>
<protein>
    <recommendedName>
        <fullName evidence="8">tRNA (adenine(58)-N(1))-methyltransferase catalytic subunit TRMT61A</fullName>
        <ecNumber evidence="8">2.1.1.220</ecNumber>
    </recommendedName>
</protein>
<reference evidence="12" key="1">
    <citation type="journal article" date="2013" name="Genetics">
        <title>The draft genome and transcriptome of Panagrellus redivivus are shaped by the harsh demands of a free-living lifestyle.</title>
        <authorList>
            <person name="Srinivasan J."/>
            <person name="Dillman A.R."/>
            <person name="Macchietto M.G."/>
            <person name="Heikkinen L."/>
            <person name="Lakso M."/>
            <person name="Fracchia K.M."/>
            <person name="Antoshechkin I."/>
            <person name="Mortazavi A."/>
            <person name="Wong G."/>
            <person name="Sternberg P.W."/>
        </authorList>
    </citation>
    <scope>NUCLEOTIDE SEQUENCE [LARGE SCALE GENOMIC DNA]</scope>
    <source>
        <strain evidence="12">MT8872</strain>
    </source>
</reference>
<feature type="binding site" evidence="9">
    <location>
        <position position="148"/>
    </location>
    <ligand>
        <name>S-adenosyl-L-methionine</name>
        <dbReference type="ChEBI" id="CHEBI:59789"/>
    </ligand>
</feature>
<evidence type="ECO:0000256" key="7">
    <source>
        <dbReference type="ARBA" id="ARBA00048481"/>
    </source>
</evidence>
<dbReference type="GO" id="GO:0030488">
    <property type="term" value="P:tRNA methylation"/>
    <property type="evidence" value="ECO:0007669"/>
    <property type="project" value="InterPro"/>
</dbReference>
<keyword evidence="5 8" id="KW-0819">tRNA processing</keyword>
<feature type="binding site" evidence="9">
    <location>
        <position position="194"/>
    </location>
    <ligand>
        <name>S-adenosyl-L-methionine</name>
        <dbReference type="ChEBI" id="CHEBI:59789"/>
    </ligand>
</feature>
<keyword evidence="4 8" id="KW-0949">S-adenosyl-L-methionine</keyword>
<dbReference type="GO" id="GO:0031515">
    <property type="term" value="C:tRNA (m1A) methyltransferase complex"/>
    <property type="evidence" value="ECO:0007669"/>
    <property type="project" value="UniProtKB-UniRule"/>
</dbReference>
<dbReference type="InterPro" id="IPR049470">
    <property type="entry name" value="TRM61_C"/>
</dbReference>
<dbReference type="AlphaFoldDB" id="A0A7E4UXW4"/>
<sequence length="330" mass="36528">MISTLSSSAEERIEKASFVHYRETVEENDWVLVYVDDDNIKPIQVKRGRTYSMKHGAIRHDYVIGKRYGSKITATAGAVYILRPNPYLWSKALTRYTQILYAHDISTIVLLLDIKPGSVICESGTGSGALTHALALAVGKTGHVYTHELNQKRAKAVEEDLSNHGLAERTTCLNQDACVDGFFVTNACDGVFLDLPEPWNAVEHAKNALSVVRGGRLVSFSPCIEQALRVVEKMKELNFQFINTIEVVPKTFKVQKHKQRNLESTGAPEAKKPKSDSSPSEKQEKPDKSASTVKHSLIPSPFIQPTHSGYLTSATLLPSYSDDAVDSEKL</sequence>
<comment type="catalytic activity">
    <reaction evidence="7">
        <text>an adenosine in mRNA + S-adenosyl-L-methionine = an N(1)-methyladenosine in mRNA + S-adenosyl-L-homocysteine + H(+)</text>
        <dbReference type="Rhea" id="RHEA:55392"/>
        <dbReference type="Rhea" id="RHEA-COMP:12414"/>
        <dbReference type="Rhea" id="RHEA-COMP:12415"/>
        <dbReference type="ChEBI" id="CHEBI:15378"/>
        <dbReference type="ChEBI" id="CHEBI:57856"/>
        <dbReference type="ChEBI" id="CHEBI:59789"/>
        <dbReference type="ChEBI" id="CHEBI:74411"/>
        <dbReference type="ChEBI" id="CHEBI:74491"/>
    </reaction>
</comment>
<evidence type="ECO:0000256" key="3">
    <source>
        <dbReference type="ARBA" id="ARBA00022679"/>
    </source>
</evidence>
<feature type="binding site" evidence="9">
    <location>
        <begin position="127"/>
        <end position="130"/>
    </location>
    <ligand>
        <name>S-adenosyl-L-methionine</name>
        <dbReference type="ChEBI" id="CHEBI:59789"/>
    </ligand>
</feature>
<dbReference type="Pfam" id="PF08704">
    <property type="entry name" value="GCD14"/>
    <property type="match status" value="1"/>
</dbReference>
<dbReference type="PANTHER" id="PTHR12133:SF2">
    <property type="entry name" value="TRNA (ADENINE(58)-N(1))-METHYLTRANSFERASE CATALYTIC SUBUNIT TRMT61A"/>
    <property type="match status" value="1"/>
</dbReference>
<dbReference type="Gene3D" id="3.10.330.20">
    <property type="match status" value="1"/>
</dbReference>
<dbReference type="Gene3D" id="3.40.50.150">
    <property type="entry name" value="Vaccinia Virus protein VP39"/>
    <property type="match status" value="1"/>
</dbReference>
<feature type="compositionally biased region" description="Basic and acidic residues" evidence="10">
    <location>
        <begin position="269"/>
        <end position="288"/>
    </location>
</feature>
<keyword evidence="2 8" id="KW-0489">Methyltransferase</keyword>
<dbReference type="WBParaSite" id="Pan_g14132.t1">
    <property type="protein sequence ID" value="Pan_g14132.t1"/>
    <property type="gene ID" value="Pan_g14132"/>
</dbReference>
<evidence type="ECO:0000256" key="5">
    <source>
        <dbReference type="ARBA" id="ARBA00022694"/>
    </source>
</evidence>
<dbReference type="PANTHER" id="PTHR12133">
    <property type="entry name" value="TRNA (ADENINE(58)-N(1))-METHYLTRANSFERASE"/>
    <property type="match status" value="1"/>
</dbReference>
<dbReference type="CDD" id="cd02440">
    <property type="entry name" value="AdoMet_MTases"/>
    <property type="match status" value="1"/>
</dbReference>
<dbReference type="GO" id="GO:0005634">
    <property type="term" value="C:nucleus"/>
    <property type="evidence" value="ECO:0007669"/>
    <property type="project" value="UniProtKB-SubCell"/>
</dbReference>
<evidence type="ECO:0000256" key="4">
    <source>
        <dbReference type="ARBA" id="ARBA00022691"/>
    </source>
</evidence>
<evidence type="ECO:0000256" key="10">
    <source>
        <dbReference type="SAM" id="MobiDB-lite"/>
    </source>
</evidence>
<reference evidence="13" key="2">
    <citation type="submission" date="2020-10" db="UniProtKB">
        <authorList>
            <consortium name="WormBaseParasite"/>
        </authorList>
    </citation>
    <scope>IDENTIFICATION</scope>
</reference>
<accession>A0A7E4UXW4</accession>
<comment type="similarity">
    <text evidence="8">Belongs to the class I-like SAM-binding methyltransferase superfamily. TRM61 family.</text>
</comment>
<evidence type="ECO:0000313" key="12">
    <source>
        <dbReference type="Proteomes" id="UP000492821"/>
    </source>
</evidence>
<name>A0A7E4UXW4_PANRE</name>